<dbReference type="OrthoDB" id="9765786at2"/>
<dbReference type="Pfam" id="PF01551">
    <property type="entry name" value="Peptidase_M23"/>
    <property type="match status" value="1"/>
</dbReference>
<gene>
    <name evidence="4" type="ORF">LZ24_00091</name>
</gene>
<name>A0A562S7A4_9BACT</name>
<organism evidence="4 5">
    <name type="scientific">Desulfobotulus alkaliphilus</name>
    <dbReference type="NCBI Taxonomy" id="622671"/>
    <lineage>
        <taxon>Bacteria</taxon>
        <taxon>Pseudomonadati</taxon>
        <taxon>Thermodesulfobacteriota</taxon>
        <taxon>Desulfobacteria</taxon>
        <taxon>Desulfobacterales</taxon>
        <taxon>Desulfobacteraceae</taxon>
        <taxon>Desulfobotulus</taxon>
    </lineage>
</organism>
<dbReference type="Proteomes" id="UP000318307">
    <property type="component" value="Unassembled WGS sequence"/>
</dbReference>
<dbReference type="InterPro" id="IPR011055">
    <property type="entry name" value="Dup_hybrid_motif"/>
</dbReference>
<reference evidence="4 5" key="1">
    <citation type="submission" date="2019-07" db="EMBL/GenBank/DDBJ databases">
        <title>Genome sequencing of 100 strains of the haloalkaliphilic chemolithoautotrophic sulfur-oxidizing bacterium Thioalkalivibrio.</title>
        <authorList>
            <person name="Muyzer G."/>
        </authorList>
    </citation>
    <scope>NUCLEOTIDE SEQUENCE [LARGE SCALE GENOMIC DNA]</scope>
    <source>
        <strain evidence="4 5">ASO4-4</strain>
    </source>
</reference>
<evidence type="ECO:0000259" key="3">
    <source>
        <dbReference type="Pfam" id="PF01551"/>
    </source>
</evidence>
<evidence type="ECO:0000313" key="4">
    <source>
        <dbReference type="EMBL" id="TWI77291.1"/>
    </source>
</evidence>
<protein>
    <submittedName>
        <fullName evidence="4">Peptidase M23-like protein</fullName>
    </submittedName>
</protein>
<keyword evidence="1" id="KW-0732">Signal</keyword>
<feature type="transmembrane region" description="Helical" evidence="2">
    <location>
        <begin position="12"/>
        <end position="29"/>
    </location>
</feature>
<dbReference type="SUPFAM" id="SSF51261">
    <property type="entry name" value="Duplicated hybrid motif"/>
    <property type="match status" value="1"/>
</dbReference>
<evidence type="ECO:0000256" key="2">
    <source>
        <dbReference type="SAM" id="Phobius"/>
    </source>
</evidence>
<feature type="domain" description="M23ase beta-sheet core" evidence="3">
    <location>
        <begin position="338"/>
        <end position="432"/>
    </location>
</feature>
<dbReference type="PANTHER" id="PTHR21666:SF289">
    <property type="entry name" value="L-ALA--D-GLU ENDOPEPTIDASE"/>
    <property type="match status" value="1"/>
</dbReference>
<sequence length="456" mass="50472">MKKNEKKNRGWLVLPLLFFFIAGIGWLIITCFEGRSPELDLRLASDSLGEDAVISIDFRDEGRGVKEVQVSFFKDGKNHVLEQKIFPATSLLGATGVDHVRVDLPFKPSALGISDGVGTLRIRVRDASLRGGFKGNVAYLEREVRVDTRPPEIRVVTRRHYLAHGGSGLVGYRLSEPVVRSGVKVDGKFFPGHGGFGPEKDVYLAFFGLHHEPGSGSEIFIIAEDFAGNKGRAGFPHHVNARRFPEDKINISDRFLNWKMPEFQIPGGDPDSPLEKFLKVNNLLRDKNEKVIFAATEKSESAILWDRHFLPLPAAANRGGFADRRIYFYNGREIDRQFHMGIDLASIAQSPVPAAASGKVVMTETVGIYGRNVILDHGCGLFTHYAHMSQIDVAVGDRVKRGDTLGLTGVTGMAGGDHLHFGVIIHNTFVNPIEWLDANWVENNILSKLRDIEAGI</sequence>
<keyword evidence="2" id="KW-1133">Transmembrane helix</keyword>
<dbReference type="InterPro" id="IPR050570">
    <property type="entry name" value="Cell_wall_metabolism_enzyme"/>
</dbReference>
<dbReference type="GO" id="GO:0004222">
    <property type="term" value="F:metalloendopeptidase activity"/>
    <property type="evidence" value="ECO:0007669"/>
    <property type="project" value="TreeGrafter"/>
</dbReference>
<keyword evidence="5" id="KW-1185">Reference proteome</keyword>
<comment type="caution">
    <text evidence="4">The sequence shown here is derived from an EMBL/GenBank/DDBJ whole genome shotgun (WGS) entry which is preliminary data.</text>
</comment>
<dbReference type="AlphaFoldDB" id="A0A562S7A4"/>
<dbReference type="RefSeq" id="WP_144681189.1">
    <property type="nucleotide sequence ID" value="NZ_VLLC01000001.1"/>
</dbReference>
<dbReference type="EMBL" id="VLLC01000001">
    <property type="protein sequence ID" value="TWI77291.1"/>
    <property type="molecule type" value="Genomic_DNA"/>
</dbReference>
<dbReference type="CDD" id="cd12797">
    <property type="entry name" value="M23_peptidase"/>
    <property type="match status" value="1"/>
</dbReference>
<proteinExistence type="predicted"/>
<dbReference type="PANTHER" id="PTHR21666">
    <property type="entry name" value="PEPTIDASE-RELATED"/>
    <property type="match status" value="1"/>
</dbReference>
<dbReference type="InterPro" id="IPR016047">
    <property type="entry name" value="M23ase_b-sheet_dom"/>
</dbReference>
<dbReference type="Gene3D" id="2.70.70.10">
    <property type="entry name" value="Glucose Permease (Domain IIA)"/>
    <property type="match status" value="1"/>
</dbReference>
<keyword evidence="2" id="KW-0812">Transmembrane</keyword>
<evidence type="ECO:0000256" key="1">
    <source>
        <dbReference type="ARBA" id="ARBA00022729"/>
    </source>
</evidence>
<accession>A0A562S7A4</accession>
<keyword evidence="2" id="KW-0472">Membrane</keyword>
<evidence type="ECO:0000313" key="5">
    <source>
        <dbReference type="Proteomes" id="UP000318307"/>
    </source>
</evidence>